<sequence>MAAGACSAAGQGHGPRQAEAATGAEHNLTHSTGAASAGGLPSGHVHGVARNRADGLVYLATHDGLFQIREDAAPARIGPVIDLMGFTVAGPNHFYASGHPGPGVDLPNPVGLIQTTDGGRTWTPLSRQGQSDFHTLTSSPGGIVGFDGEQMAATSDGRTWRQLTSPAGAHAVAAAPDDTALLVTSPSGLSRSVDQGATWQQLPTPLLPQLVAFADTTTVVAVAPDGQVAVSDDSAATWKVRAGVGTRPYAVGAHRGEDGGLEILAVTGTGLVRSTDNASTFTPYGR</sequence>
<evidence type="ECO:0000313" key="2">
    <source>
        <dbReference type="EMBL" id="GID49896.1"/>
    </source>
</evidence>
<dbReference type="EMBL" id="BOMF01000136">
    <property type="protein sequence ID" value="GID49896.1"/>
    <property type="molecule type" value="Genomic_DNA"/>
</dbReference>
<dbReference type="NCBIfam" id="NF045728">
    <property type="entry name" value="glycosyl_F510_1955"/>
    <property type="match status" value="1"/>
</dbReference>
<gene>
    <name evidence="2" type="ORF">Aca07nite_71710</name>
</gene>
<reference evidence="2" key="1">
    <citation type="submission" date="2021-01" db="EMBL/GenBank/DDBJ databases">
        <title>Whole genome shotgun sequence of Actinoplanes capillaceus NBRC 16408.</title>
        <authorList>
            <person name="Komaki H."/>
            <person name="Tamura T."/>
        </authorList>
    </citation>
    <scope>NUCLEOTIDE SEQUENCE [LARGE SCALE GENOMIC DNA]</scope>
    <source>
        <strain evidence="2">NBRC 16408</strain>
    </source>
</reference>
<dbReference type="Gene3D" id="2.130.10.10">
    <property type="entry name" value="YVTN repeat-like/Quinoprotein amine dehydrogenase"/>
    <property type="match status" value="1"/>
</dbReference>
<dbReference type="InterPro" id="IPR054817">
    <property type="entry name" value="Glycosyl_F510_1955-like"/>
</dbReference>
<evidence type="ECO:0008006" key="3">
    <source>
        <dbReference type="Google" id="ProtNLM"/>
    </source>
</evidence>
<dbReference type="SUPFAM" id="SSF110296">
    <property type="entry name" value="Oligoxyloglucan reducing end-specific cellobiohydrolase"/>
    <property type="match status" value="1"/>
</dbReference>
<feature type="region of interest" description="Disordered" evidence="1">
    <location>
        <begin position="1"/>
        <end position="23"/>
    </location>
</feature>
<comment type="caution">
    <text evidence="2">The sequence shown here is derived from an EMBL/GenBank/DDBJ whole genome shotgun (WGS) entry which is preliminary data.</text>
</comment>
<organism evidence="2">
    <name type="scientific">Actinoplanes campanulatus</name>
    <dbReference type="NCBI Taxonomy" id="113559"/>
    <lineage>
        <taxon>Bacteria</taxon>
        <taxon>Bacillati</taxon>
        <taxon>Actinomycetota</taxon>
        <taxon>Actinomycetes</taxon>
        <taxon>Micromonosporales</taxon>
        <taxon>Micromonosporaceae</taxon>
        <taxon>Actinoplanes</taxon>
    </lineage>
</organism>
<dbReference type="InterPro" id="IPR015943">
    <property type="entry name" value="WD40/YVTN_repeat-like_dom_sf"/>
</dbReference>
<name>A0ABQ3WUD7_9ACTN</name>
<protein>
    <recommendedName>
        <fullName evidence="3">Exo-alpha-sialidase</fullName>
    </recommendedName>
</protein>
<proteinExistence type="predicted"/>
<accession>A0ABQ3WUD7</accession>
<evidence type="ECO:0000256" key="1">
    <source>
        <dbReference type="SAM" id="MobiDB-lite"/>
    </source>
</evidence>